<proteinExistence type="predicted"/>
<dbReference type="InterPro" id="IPR017850">
    <property type="entry name" value="Alkaline_phosphatase_core_sf"/>
</dbReference>
<dbReference type="InterPro" id="IPR010869">
    <property type="entry name" value="DUF1501"/>
</dbReference>
<protein>
    <recommendedName>
        <fullName evidence="2">DUF1501 domain-containing protein</fullName>
    </recommendedName>
</protein>
<organism evidence="1">
    <name type="scientific">marine metagenome</name>
    <dbReference type="NCBI Taxonomy" id="408172"/>
    <lineage>
        <taxon>unclassified sequences</taxon>
        <taxon>metagenomes</taxon>
        <taxon>ecological metagenomes</taxon>
    </lineage>
</organism>
<dbReference type="Pfam" id="PF07394">
    <property type="entry name" value="DUF1501"/>
    <property type="match status" value="1"/>
</dbReference>
<accession>A0A383ASV0</accession>
<dbReference type="AlphaFoldDB" id="A0A383ASV0"/>
<evidence type="ECO:0000313" key="1">
    <source>
        <dbReference type="EMBL" id="SVE10802.1"/>
    </source>
</evidence>
<reference evidence="1" key="1">
    <citation type="submission" date="2018-05" db="EMBL/GenBank/DDBJ databases">
        <authorList>
            <person name="Lanie J.A."/>
            <person name="Ng W.-L."/>
            <person name="Kazmierczak K.M."/>
            <person name="Andrzejewski T.M."/>
            <person name="Davidsen T.M."/>
            <person name="Wayne K.J."/>
            <person name="Tettelin H."/>
            <person name="Glass J.I."/>
            <person name="Rusch D."/>
            <person name="Podicherti R."/>
            <person name="Tsui H.-C.T."/>
            <person name="Winkler M.E."/>
        </authorList>
    </citation>
    <scope>NUCLEOTIDE SEQUENCE</scope>
</reference>
<evidence type="ECO:0008006" key="2">
    <source>
        <dbReference type="Google" id="ProtNLM"/>
    </source>
</evidence>
<name>A0A383ASV0_9ZZZZ</name>
<feature type="non-terminal residue" evidence="1">
    <location>
        <position position="1"/>
    </location>
</feature>
<sequence>RDQSRAKTDVLKEMKHYGQHRHFTGSGSVLMFGGGIKKGFLYGKTAEERPLLSIENPVTIADLHATIYHALGIPPDHNYEIERRPFYATKDGKGKPVLDLFA</sequence>
<dbReference type="SUPFAM" id="SSF53649">
    <property type="entry name" value="Alkaline phosphatase-like"/>
    <property type="match status" value="1"/>
</dbReference>
<gene>
    <name evidence="1" type="ORF">METZ01_LOCUS463656</name>
</gene>
<dbReference type="EMBL" id="UINC01194628">
    <property type="protein sequence ID" value="SVE10802.1"/>
    <property type="molecule type" value="Genomic_DNA"/>
</dbReference>